<dbReference type="InterPro" id="IPR050950">
    <property type="entry name" value="HTH-type_LysR_regulators"/>
</dbReference>
<dbReference type="EMBL" id="WOEY01000152">
    <property type="protein sequence ID" value="NPT47004.1"/>
    <property type="molecule type" value="Genomic_DNA"/>
</dbReference>
<dbReference type="PROSITE" id="PS50931">
    <property type="entry name" value="HTH_LYSR"/>
    <property type="match status" value="1"/>
</dbReference>
<reference evidence="6 7" key="1">
    <citation type="submission" date="2019-11" db="EMBL/GenBank/DDBJ databases">
        <title>Metabolism of dissolved organic matter in forest soils.</title>
        <authorList>
            <person name="Cyle K.T."/>
            <person name="Wilhelm R.C."/>
            <person name="Martinez C.E."/>
        </authorList>
    </citation>
    <scope>NUCLEOTIDE SEQUENCE [LARGE SCALE GENOMIC DNA]</scope>
    <source>
        <strain evidence="6 7">1N</strain>
    </source>
</reference>
<keyword evidence="2" id="KW-0805">Transcription regulation</keyword>
<dbReference type="Gene3D" id="1.10.10.10">
    <property type="entry name" value="Winged helix-like DNA-binding domain superfamily/Winged helix DNA-binding domain"/>
    <property type="match status" value="1"/>
</dbReference>
<keyword evidence="4" id="KW-0804">Transcription</keyword>
<dbReference type="RefSeq" id="WP_172317385.1">
    <property type="nucleotide sequence ID" value="NZ_WOEY01000152.1"/>
</dbReference>
<dbReference type="PANTHER" id="PTHR30419">
    <property type="entry name" value="HTH-TYPE TRANSCRIPTIONAL REGULATOR YBHD"/>
    <property type="match status" value="1"/>
</dbReference>
<dbReference type="SUPFAM" id="SSF46785">
    <property type="entry name" value="Winged helix' DNA-binding domain"/>
    <property type="match status" value="1"/>
</dbReference>
<feature type="domain" description="HTH lysR-type" evidence="5">
    <location>
        <begin position="1"/>
        <end position="64"/>
    </location>
</feature>
<dbReference type="PANTHER" id="PTHR30419:SF8">
    <property type="entry name" value="NITROGEN ASSIMILATION TRANSCRIPTIONAL ACTIVATOR-RELATED"/>
    <property type="match status" value="1"/>
</dbReference>
<protein>
    <submittedName>
        <fullName evidence="6">LysR family transcriptional regulator</fullName>
    </submittedName>
</protein>
<dbReference type="SUPFAM" id="SSF53850">
    <property type="entry name" value="Periplasmic binding protein-like II"/>
    <property type="match status" value="1"/>
</dbReference>
<sequence>MRSKLARYMTNLGHFATVVEYGNISAASSVLGITQPALTRSIMRLEDVLGTQVLHRSARGVSPTECGKALMDHIQAAESELNKALAMVQAIRGVNDGRINCGAGSVSMNHILPTAVSRAKRKLGKIQINLIEGRTHELLYKLKNCELDMVLGIEQTDSQFADLRSECLIEEQFHFCVRAGHPLTRQPELSLGDLMSREQLVMPVLTSSPVERALNLELSRHSCELGEHRVETLSHAVMRHLVYQDDYVAFCSSIWFRDDIRSGALKVLKGNWHVPQFATLLFRRSGDVTTPWLSYFVNEIKNAAAELRSGAENPTDRTQTVAS</sequence>
<proteinExistence type="inferred from homology"/>
<evidence type="ECO:0000256" key="3">
    <source>
        <dbReference type="ARBA" id="ARBA00023125"/>
    </source>
</evidence>
<comment type="caution">
    <text evidence="6">The sequence shown here is derived from an EMBL/GenBank/DDBJ whole genome shotgun (WGS) entry which is preliminary data.</text>
</comment>
<dbReference type="InterPro" id="IPR036390">
    <property type="entry name" value="WH_DNA-bd_sf"/>
</dbReference>
<evidence type="ECO:0000313" key="7">
    <source>
        <dbReference type="Proteomes" id="UP000652198"/>
    </source>
</evidence>
<gene>
    <name evidence="6" type="ORF">GNZ12_38050</name>
</gene>
<comment type="similarity">
    <text evidence="1">Belongs to the LysR transcriptional regulatory family.</text>
</comment>
<keyword evidence="3" id="KW-0238">DNA-binding</keyword>
<dbReference type="Pfam" id="PF00126">
    <property type="entry name" value="HTH_1"/>
    <property type="match status" value="1"/>
</dbReference>
<accession>A0ABX2C1U1</accession>
<organism evidence="6 7">
    <name type="scientific">Paraburkholderia solitsugae</name>
    <dbReference type="NCBI Taxonomy" id="2675748"/>
    <lineage>
        <taxon>Bacteria</taxon>
        <taxon>Pseudomonadati</taxon>
        <taxon>Pseudomonadota</taxon>
        <taxon>Betaproteobacteria</taxon>
        <taxon>Burkholderiales</taxon>
        <taxon>Burkholderiaceae</taxon>
        <taxon>Paraburkholderia</taxon>
    </lineage>
</organism>
<dbReference type="Proteomes" id="UP000652198">
    <property type="component" value="Unassembled WGS sequence"/>
</dbReference>
<evidence type="ECO:0000256" key="4">
    <source>
        <dbReference type="ARBA" id="ARBA00023163"/>
    </source>
</evidence>
<dbReference type="Pfam" id="PF03466">
    <property type="entry name" value="LysR_substrate"/>
    <property type="match status" value="1"/>
</dbReference>
<evidence type="ECO:0000259" key="5">
    <source>
        <dbReference type="PROSITE" id="PS50931"/>
    </source>
</evidence>
<dbReference type="InterPro" id="IPR036388">
    <property type="entry name" value="WH-like_DNA-bd_sf"/>
</dbReference>
<evidence type="ECO:0000256" key="2">
    <source>
        <dbReference type="ARBA" id="ARBA00023015"/>
    </source>
</evidence>
<dbReference type="InterPro" id="IPR005119">
    <property type="entry name" value="LysR_subst-bd"/>
</dbReference>
<keyword evidence="7" id="KW-1185">Reference proteome</keyword>
<dbReference type="InterPro" id="IPR000847">
    <property type="entry name" value="LysR_HTH_N"/>
</dbReference>
<dbReference type="PRINTS" id="PR00039">
    <property type="entry name" value="HTHLYSR"/>
</dbReference>
<evidence type="ECO:0000256" key="1">
    <source>
        <dbReference type="ARBA" id="ARBA00009437"/>
    </source>
</evidence>
<name>A0ABX2C1U1_9BURK</name>
<dbReference type="Gene3D" id="3.40.190.10">
    <property type="entry name" value="Periplasmic binding protein-like II"/>
    <property type="match status" value="2"/>
</dbReference>
<evidence type="ECO:0000313" key="6">
    <source>
        <dbReference type="EMBL" id="NPT47004.1"/>
    </source>
</evidence>